<dbReference type="RefSeq" id="WP_123863802.1">
    <property type="nucleotide sequence ID" value="NZ_CP002581.1"/>
</dbReference>
<gene>
    <name evidence="1" type="ORF">BGL_2c19380</name>
</gene>
<keyword evidence="2" id="KW-1185">Reference proteome</keyword>
<name>A0A0B6S6D9_BURPL</name>
<dbReference type="AlphaFoldDB" id="A0A0B6S6D9"/>
<evidence type="ECO:0000313" key="1">
    <source>
        <dbReference type="EMBL" id="AJK50004.1"/>
    </source>
</evidence>
<dbReference type="PROSITE" id="PS51257">
    <property type="entry name" value="PROKAR_LIPOPROTEIN"/>
    <property type="match status" value="1"/>
</dbReference>
<organism evidence="1 2">
    <name type="scientific">Burkholderia plantarii</name>
    <dbReference type="NCBI Taxonomy" id="41899"/>
    <lineage>
        <taxon>Bacteria</taxon>
        <taxon>Pseudomonadati</taxon>
        <taxon>Pseudomonadota</taxon>
        <taxon>Betaproteobacteria</taxon>
        <taxon>Burkholderiales</taxon>
        <taxon>Burkholderiaceae</taxon>
        <taxon>Burkholderia</taxon>
    </lineage>
</organism>
<reference evidence="2" key="1">
    <citation type="submission" date="2011-03" db="EMBL/GenBank/DDBJ databases">
        <authorList>
            <person name="Voget S."/>
            <person name="Streit W.R."/>
            <person name="Jaeger K.E."/>
            <person name="Daniel R."/>
        </authorList>
    </citation>
    <scope>NUCLEOTIDE SEQUENCE [LARGE SCALE GENOMIC DNA]</scope>
    <source>
        <strain evidence="2">PG1</strain>
    </source>
</reference>
<evidence type="ECO:0008006" key="3">
    <source>
        <dbReference type="Google" id="ProtNLM"/>
    </source>
</evidence>
<sequence length="367" mass="38820">MKKAWLVPFVVVLTSGCASDTWIYPVFNASDQRALVKDGAQSAAVPLTVDDSRNLVIGLTQKLDSASRHRDDGKLVLRELLFYGTLLAAGGVAAGSIAVRNIGGVIAGGSVTLDSHYQPSVQSKAFANAAMMMRCAQDRLDPIDPALVDVLGPALTNHFTPEARSAYADIPRQVRDYIQRVSLNLQAELAAVQLAKPSQQDIQSALDQAGVAEKAALRATENLADTVTEAVKNGKLTPAAFDINEAAKFVKEVKENAGELAAIPVLQSAPETTGALQKLTVSANAAVTAASSAVAKTGELSRDSCQFNNHSLADVKASDLQLSDMRRYRGCLIREKTAAEQGEMAVTFVDATTKLSSGLDLCAKSIH</sequence>
<accession>A0A0B6S6D9</accession>
<dbReference type="KEGG" id="bgp:BGL_2c19380"/>
<proteinExistence type="predicted"/>
<evidence type="ECO:0000313" key="2">
    <source>
        <dbReference type="Proteomes" id="UP000031838"/>
    </source>
</evidence>
<dbReference type="HOGENOM" id="CLU_753727_0_0_4"/>
<protein>
    <recommendedName>
        <fullName evidence="3">Lipoprotein</fullName>
    </recommendedName>
</protein>
<dbReference type="Proteomes" id="UP000031838">
    <property type="component" value="Chromosome 2"/>
</dbReference>
<dbReference type="EMBL" id="CP002581">
    <property type="protein sequence ID" value="AJK50004.1"/>
    <property type="molecule type" value="Genomic_DNA"/>
</dbReference>
<reference evidence="1 2" key="2">
    <citation type="journal article" date="2016" name="Appl. Microbiol. Biotechnol.">
        <title>Mutations improving production and secretion of extracellular lipase by Burkholderia glumae PG1.</title>
        <authorList>
            <person name="Knapp A."/>
            <person name="Voget S."/>
            <person name="Gao R."/>
            <person name="Zaburannyi N."/>
            <person name="Krysciak D."/>
            <person name="Breuer M."/>
            <person name="Hauer B."/>
            <person name="Streit W.R."/>
            <person name="Muller R."/>
            <person name="Daniel R."/>
            <person name="Jaeger K.E."/>
        </authorList>
    </citation>
    <scope>NUCLEOTIDE SEQUENCE [LARGE SCALE GENOMIC DNA]</scope>
    <source>
        <strain evidence="1 2">PG1</strain>
    </source>
</reference>